<name>A0AAD3CMZ4_9STRA</name>
<dbReference type="Proteomes" id="UP001054902">
    <property type="component" value="Unassembled WGS sequence"/>
</dbReference>
<evidence type="ECO:0000313" key="2">
    <source>
        <dbReference type="EMBL" id="GFH47685.1"/>
    </source>
</evidence>
<accession>A0AAD3CMZ4</accession>
<sequence>MKHFQLSDEASVDMEAPIRKKALVQKLKLFNKLKQGKQQIKQNRQIISPENVEKKNLDFDPIDTLEQERMESTNNGDVHFDVQFNEADFLSSNQHSSKPNDVSNEETTVASTPCEEVMSSEQCLQDIMKLEMETETPPMARIHSLLKFDYNALEAVTPDYEDGKSLASSYIIKKLDFDDKSTHPIADDNIGEKNPVTVYNESAVISLKDIKQEIKGIWDSAIDMVGAITIPEENDKKTKEEFVYSTEECKDDKSCNADVNEIRIVSLKNVDKKKKGDRQQEALEVKYQTPSKENITKRQTIIIPRDDDDDDAEVVSCEKTEFASNVHQVTPDLNDSDVFEDIEDDYEEYLDSPDKEIHTKAVSKKVIDSAFDNQNSYSPFEKILSKCQKNVDEQSDLFQVDVEEEVQPQIETDIDPAFDVSVSFSPFEKKRDVNAEDKIVVFDNTEEKLQIDAGKLDSSFDVGTSFSPFEKKMNKNNIVDQELHLSSTSDNEEIALESMAMNMNTPKKVSIEDFSGEFPTPKWVNDDEDALSDFPSPTWDTVGLSKSPNLAKENREVNSAKDISIIHSDAKTLLESLKHLRKSTSLQNKRSGESTIDTAIVAMAEECKIRLEKNISKFSGTDCSFSKSSNERNVCSPTEIQHFPSTKTCNNENKASEECTSMKPTQMMLCPVDEFTSRHDNCPVDEAHFDTHVHVEKEVVSPPQTSQFESKKVSPSLAERIALLQQNFR</sequence>
<evidence type="ECO:0000256" key="1">
    <source>
        <dbReference type="SAM" id="MobiDB-lite"/>
    </source>
</evidence>
<feature type="compositionally biased region" description="Polar residues" evidence="1">
    <location>
        <begin position="91"/>
        <end position="111"/>
    </location>
</feature>
<dbReference type="AlphaFoldDB" id="A0AAD3CMZ4"/>
<feature type="region of interest" description="Disordered" evidence="1">
    <location>
        <begin position="91"/>
        <end position="116"/>
    </location>
</feature>
<comment type="caution">
    <text evidence="2">The sequence shown here is derived from an EMBL/GenBank/DDBJ whole genome shotgun (WGS) entry which is preliminary data.</text>
</comment>
<evidence type="ECO:0000313" key="3">
    <source>
        <dbReference type="Proteomes" id="UP001054902"/>
    </source>
</evidence>
<organism evidence="2 3">
    <name type="scientific">Chaetoceros tenuissimus</name>
    <dbReference type="NCBI Taxonomy" id="426638"/>
    <lineage>
        <taxon>Eukaryota</taxon>
        <taxon>Sar</taxon>
        <taxon>Stramenopiles</taxon>
        <taxon>Ochrophyta</taxon>
        <taxon>Bacillariophyta</taxon>
        <taxon>Coscinodiscophyceae</taxon>
        <taxon>Chaetocerotophycidae</taxon>
        <taxon>Chaetocerotales</taxon>
        <taxon>Chaetocerotaceae</taxon>
        <taxon>Chaetoceros</taxon>
    </lineage>
</organism>
<proteinExistence type="predicted"/>
<keyword evidence="3" id="KW-1185">Reference proteome</keyword>
<gene>
    <name evidence="2" type="ORF">CTEN210_04160</name>
</gene>
<dbReference type="EMBL" id="BLLK01000023">
    <property type="protein sequence ID" value="GFH47685.1"/>
    <property type="molecule type" value="Genomic_DNA"/>
</dbReference>
<reference evidence="2 3" key="1">
    <citation type="journal article" date="2021" name="Sci. Rep.">
        <title>The genome of the diatom Chaetoceros tenuissimus carries an ancient integrated fragment of an extant virus.</title>
        <authorList>
            <person name="Hongo Y."/>
            <person name="Kimura K."/>
            <person name="Takaki Y."/>
            <person name="Yoshida Y."/>
            <person name="Baba S."/>
            <person name="Kobayashi G."/>
            <person name="Nagasaki K."/>
            <person name="Hano T."/>
            <person name="Tomaru Y."/>
        </authorList>
    </citation>
    <scope>NUCLEOTIDE SEQUENCE [LARGE SCALE GENOMIC DNA]</scope>
    <source>
        <strain evidence="2 3">NIES-3715</strain>
    </source>
</reference>
<protein>
    <submittedName>
        <fullName evidence="2">Uncharacterized protein</fullName>
    </submittedName>
</protein>